<reference evidence="2" key="1">
    <citation type="journal article" date="2012" name="Mol. Plant Microbe Interact.">
        <title>A highly conserved effector in Fusarium oxysporum is required for full virulence on Arabidopsis.</title>
        <authorList>
            <person name="Thatcher L.F."/>
            <person name="Gardiner D.M."/>
            <person name="Kazan K."/>
            <person name="Manners J."/>
        </authorList>
    </citation>
    <scope>NUCLEOTIDE SEQUENCE [LARGE SCALE GENOMIC DNA]</scope>
    <source>
        <strain evidence="2">Fo5176</strain>
    </source>
</reference>
<evidence type="ECO:0000313" key="2">
    <source>
        <dbReference type="Proteomes" id="UP000002489"/>
    </source>
</evidence>
<accession>A0A0D2XVC9</accession>
<dbReference type="Proteomes" id="UP000002489">
    <property type="component" value="Unassembled WGS sequence"/>
</dbReference>
<gene>
    <name evidence="1" type="primary">28949596</name>
</gene>
<protein>
    <submittedName>
        <fullName evidence="1">Uncharacterized protein</fullName>
    </submittedName>
</protein>
<dbReference type="VEuPathDB" id="FungiDB:FOXG_07939"/>
<name>A0A0D2XVC9_FUSOF</name>
<dbReference type="AlphaFoldDB" id="A0A0D2XVC9"/>
<sequence length="441" mass="49363">MNSKHVTYPMRFGSDGKYLKPIFGEEGLSILHSVTHIECSPYWYRFFVKSFPSRPWPLTINERPFTIASKTTEDLLLTPIEGKRHERTRGRISLFQHIEPQVPNTDIFAGNQNLHICVNIDARQGRFPETSLRAMVQDVTEIFSSHPDYSKVMEVMLTMDERIVVSLGWEIDLKSKANQLPGYIACCEVVDTGVDDTSHERWSHWGSRQLTDHPWPGHVSELPLFPGTKLRGSKGVGNLRGKGDTSRFAVTVSSGVLIKNQKDQHLMTTAARIVHPGDVVGMREFFLQNRIGMAVDVVPGIDVALVKLDEAINYKNQHGTMPFARLLGEDPDDALPWDTIVSLATRWPPFTKGIIVAKSVRVVRNPATTHYRVYHWAWTGQPEDEKGPNLTPEDKMVGAAAKNETGVVTGLLHSNKHGLWAGYSVMSSANELVDAGYSSVR</sequence>
<proteinExistence type="predicted"/>
<reference evidence="1" key="2">
    <citation type="submission" date="2025-08" db="UniProtKB">
        <authorList>
            <consortium name="EnsemblFungi"/>
        </authorList>
    </citation>
    <scope>IDENTIFICATION</scope>
    <source>
        <strain evidence="1">4287 / CBS 123668 / FGSC 9935 / NRRL 34936</strain>
    </source>
</reference>
<organism evidence="1 2">
    <name type="scientific">Fusarium oxysporum (strain Fo5176)</name>
    <name type="common">Fusarium vascular wilt</name>
    <dbReference type="NCBI Taxonomy" id="660025"/>
    <lineage>
        <taxon>Eukaryota</taxon>
        <taxon>Fungi</taxon>
        <taxon>Dikarya</taxon>
        <taxon>Ascomycota</taxon>
        <taxon>Pezizomycotina</taxon>
        <taxon>Sordariomycetes</taxon>
        <taxon>Hypocreomycetidae</taxon>
        <taxon>Hypocreales</taxon>
        <taxon>Nectriaceae</taxon>
        <taxon>Fusarium</taxon>
        <taxon>Fusarium oxysporum species complex</taxon>
    </lineage>
</organism>
<dbReference type="EnsemblFungi" id="FOXG_07939T0">
    <property type="protein sequence ID" value="FOXG_07939P0"/>
    <property type="gene ID" value="FOXG_07939"/>
</dbReference>
<evidence type="ECO:0000313" key="1">
    <source>
        <dbReference type="EnsemblFungi" id="FOXG_07939P0"/>
    </source>
</evidence>